<keyword evidence="8" id="KW-1185">Reference proteome</keyword>
<evidence type="ECO:0000313" key="8">
    <source>
        <dbReference type="Proteomes" id="UP000075886"/>
    </source>
</evidence>
<sequence>MGKNKHGKRKQILGNVDVPLSKSNANVLKSSTGENVPPQPPKSILKQTAPTSARASQPPAPSSSVGTAPATFATLASKYKQPELHSTLGISKQIESVKKLDPQPITNIGQLTPNSKKIVNAQITKQLNHQYDQVVFKHLAPVNVNDSVLIPMLGARKTIAPVAAKSKYVSTEKDPEPTLSEYLSPIQRVAYDFKPNIAPQPLVRVASGCFWNNFENIQYVVRIMDEN</sequence>
<feature type="compositionally biased region" description="Polar residues" evidence="5">
    <location>
        <begin position="21"/>
        <end position="34"/>
    </location>
</feature>
<feature type="domain" description="Protein phosphatase 1 regulatory subunit 35 C-terminal" evidence="6">
    <location>
        <begin position="82"/>
        <end position="187"/>
    </location>
</feature>
<dbReference type="VEuPathDB" id="VectorBase:AFAF000875"/>
<evidence type="ECO:0000256" key="5">
    <source>
        <dbReference type="SAM" id="MobiDB-lite"/>
    </source>
</evidence>
<evidence type="ECO:0000259" key="6">
    <source>
        <dbReference type="Pfam" id="PF15503"/>
    </source>
</evidence>
<keyword evidence="3" id="KW-0206">Cytoskeleton</keyword>
<evidence type="ECO:0000256" key="1">
    <source>
        <dbReference type="ARBA" id="ARBA00004114"/>
    </source>
</evidence>
<protein>
    <recommendedName>
        <fullName evidence="6">Protein phosphatase 1 regulatory subunit 35 C-terminal domain-containing protein</fullName>
    </recommendedName>
</protein>
<name>A0A182Q0Y1_9DIPT</name>
<reference evidence="7" key="2">
    <citation type="submission" date="2020-05" db="UniProtKB">
        <authorList>
            <consortium name="EnsemblMetazoa"/>
        </authorList>
    </citation>
    <scope>IDENTIFICATION</scope>
    <source>
        <strain evidence="7">FAR1</strain>
    </source>
</reference>
<proteinExistence type="inferred from homology"/>
<dbReference type="EMBL" id="AXCN02000647">
    <property type="status" value="NOT_ANNOTATED_CDS"/>
    <property type="molecule type" value="Genomic_DNA"/>
</dbReference>
<evidence type="ECO:0000256" key="4">
    <source>
        <dbReference type="ARBA" id="ARBA00029452"/>
    </source>
</evidence>
<evidence type="ECO:0000313" key="7">
    <source>
        <dbReference type="EnsemblMetazoa" id="AFAF000875-PA"/>
    </source>
</evidence>
<feature type="compositionally biased region" description="Basic residues" evidence="5">
    <location>
        <begin position="1"/>
        <end position="11"/>
    </location>
</feature>
<organism evidence="7 8">
    <name type="scientific">Anopheles farauti</name>
    <dbReference type="NCBI Taxonomy" id="69004"/>
    <lineage>
        <taxon>Eukaryota</taxon>
        <taxon>Metazoa</taxon>
        <taxon>Ecdysozoa</taxon>
        <taxon>Arthropoda</taxon>
        <taxon>Hexapoda</taxon>
        <taxon>Insecta</taxon>
        <taxon>Pterygota</taxon>
        <taxon>Neoptera</taxon>
        <taxon>Endopterygota</taxon>
        <taxon>Diptera</taxon>
        <taxon>Nematocera</taxon>
        <taxon>Culicoidea</taxon>
        <taxon>Culicidae</taxon>
        <taxon>Anophelinae</taxon>
        <taxon>Anopheles</taxon>
    </lineage>
</organism>
<evidence type="ECO:0000256" key="2">
    <source>
        <dbReference type="ARBA" id="ARBA00022490"/>
    </source>
</evidence>
<comment type="subcellular location">
    <subcellularLocation>
        <location evidence="1">Cytoplasm</location>
        <location evidence="1">Cytoskeleton</location>
        <location evidence="1">Microtubule organizing center</location>
        <location evidence="1">Centrosome</location>
        <location evidence="1">Centriole</location>
    </subcellularLocation>
</comment>
<keyword evidence="2" id="KW-0963">Cytoplasm</keyword>
<dbReference type="AlphaFoldDB" id="A0A182Q0Y1"/>
<reference evidence="8" key="1">
    <citation type="submission" date="2014-01" db="EMBL/GenBank/DDBJ databases">
        <title>The Genome Sequence of Anopheles farauti FAR1 (V2).</title>
        <authorList>
            <consortium name="The Broad Institute Genomics Platform"/>
            <person name="Neafsey D.E."/>
            <person name="Besansky N."/>
            <person name="Howell P."/>
            <person name="Walton C."/>
            <person name="Young S.K."/>
            <person name="Zeng Q."/>
            <person name="Gargeya S."/>
            <person name="Fitzgerald M."/>
            <person name="Haas B."/>
            <person name="Abouelleil A."/>
            <person name="Allen A.W."/>
            <person name="Alvarado L."/>
            <person name="Arachchi H.M."/>
            <person name="Berlin A.M."/>
            <person name="Chapman S.B."/>
            <person name="Gainer-Dewar J."/>
            <person name="Goldberg J."/>
            <person name="Griggs A."/>
            <person name="Gujja S."/>
            <person name="Hansen M."/>
            <person name="Howarth C."/>
            <person name="Imamovic A."/>
            <person name="Ireland A."/>
            <person name="Larimer J."/>
            <person name="McCowan C."/>
            <person name="Murphy C."/>
            <person name="Pearson M."/>
            <person name="Poon T.W."/>
            <person name="Priest M."/>
            <person name="Roberts A."/>
            <person name="Saif S."/>
            <person name="Shea T."/>
            <person name="Sisk P."/>
            <person name="Sykes S."/>
            <person name="Wortman J."/>
            <person name="Nusbaum C."/>
            <person name="Birren B."/>
        </authorList>
    </citation>
    <scope>NUCLEOTIDE SEQUENCE [LARGE SCALE GENOMIC DNA]</scope>
    <source>
        <strain evidence="8">FAR1</strain>
    </source>
</reference>
<evidence type="ECO:0000256" key="3">
    <source>
        <dbReference type="ARBA" id="ARBA00023212"/>
    </source>
</evidence>
<dbReference type="GO" id="GO:0005814">
    <property type="term" value="C:centriole"/>
    <property type="evidence" value="ECO:0007669"/>
    <property type="project" value="UniProtKB-SubCell"/>
</dbReference>
<dbReference type="EnsemblMetazoa" id="AFAF000875-RA">
    <property type="protein sequence ID" value="AFAF000875-PA"/>
    <property type="gene ID" value="AFAF000875"/>
</dbReference>
<feature type="region of interest" description="Disordered" evidence="5">
    <location>
        <begin position="1"/>
        <end position="67"/>
    </location>
</feature>
<accession>A0A182Q0Y1</accession>
<dbReference type="Pfam" id="PF15503">
    <property type="entry name" value="PPP1R35_C"/>
    <property type="match status" value="1"/>
</dbReference>
<dbReference type="Proteomes" id="UP000075886">
    <property type="component" value="Unassembled WGS sequence"/>
</dbReference>
<dbReference type="InterPro" id="IPR029135">
    <property type="entry name" value="PPP1R35_C"/>
</dbReference>
<comment type="similarity">
    <text evidence="4">Belongs to the PPP1R35 family.</text>
</comment>